<evidence type="ECO:0000259" key="8">
    <source>
        <dbReference type="Pfam" id="PF01694"/>
    </source>
</evidence>
<comment type="similarity">
    <text evidence="2">Belongs to the peptidase S54 family.</text>
</comment>
<comment type="subcellular location">
    <subcellularLocation>
        <location evidence="1">Endoplasmic reticulum membrane</location>
        <topology evidence="1">Multi-pass membrane protein</topology>
    </subcellularLocation>
</comment>
<dbReference type="InParanoid" id="E9GVL5"/>
<evidence type="ECO:0000256" key="6">
    <source>
        <dbReference type="ARBA" id="ARBA00023136"/>
    </source>
</evidence>
<evidence type="ECO:0000256" key="7">
    <source>
        <dbReference type="SAM" id="Phobius"/>
    </source>
</evidence>
<dbReference type="HOGENOM" id="CLU_011531_3_1_1"/>
<keyword evidence="4" id="KW-0256">Endoplasmic reticulum</keyword>
<evidence type="ECO:0000313" key="9">
    <source>
        <dbReference type="EMBL" id="EFX76507.1"/>
    </source>
</evidence>
<dbReference type="OMA" id="APFEWDK"/>
<keyword evidence="5 7" id="KW-1133">Transmembrane helix</keyword>
<accession>E9GVL5</accession>
<dbReference type="KEGG" id="dpx:DAPPUDRAFT_55210"/>
<feature type="domain" description="Peptidase S54 rhomboid" evidence="8">
    <location>
        <begin position="312"/>
        <end position="374"/>
    </location>
</feature>
<dbReference type="InterPro" id="IPR035952">
    <property type="entry name" value="Rhomboid-like_sf"/>
</dbReference>
<dbReference type="Pfam" id="PF01694">
    <property type="entry name" value="Rhomboid"/>
    <property type="match status" value="1"/>
</dbReference>
<keyword evidence="6 7" id="KW-0472">Membrane</keyword>
<evidence type="ECO:0000256" key="4">
    <source>
        <dbReference type="ARBA" id="ARBA00022824"/>
    </source>
</evidence>
<feature type="transmembrane region" description="Helical" evidence="7">
    <location>
        <begin position="54"/>
        <end position="75"/>
    </location>
</feature>
<name>E9GVL5_DAPPU</name>
<dbReference type="GO" id="GO:0005789">
    <property type="term" value="C:endoplasmic reticulum membrane"/>
    <property type="evidence" value="ECO:0007669"/>
    <property type="project" value="UniProtKB-SubCell"/>
</dbReference>
<dbReference type="AlphaFoldDB" id="E9GVL5"/>
<dbReference type="STRING" id="6669.E9GVL5"/>
<dbReference type="InterPro" id="IPR051512">
    <property type="entry name" value="Inactive_Rhomboid"/>
</dbReference>
<protein>
    <recommendedName>
        <fullName evidence="8">Peptidase S54 rhomboid domain-containing protein</fullName>
    </recommendedName>
</protein>
<organism evidence="9 10">
    <name type="scientific">Daphnia pulex</name>
    <name type="common">Water flea</name>
    <dbReference type="NCBI Taxonomy" id="6669"/>
    <lineage>
        <taxon>Eukaryota</taxon>
        <taxon>Metazoa</taxon>
        <taxon>Ecdysozoa</taxon>
        <taxon>Arthropoda</taxon>
        <taxon>Crustacea</taxon>
        <taxon>Branchiopoda</taxon>
        <taxon>Diplostraca</taxon>
        <taxon>Cladocera</taxon>
        <taxon>Anomopoda</taxon>
        <taxon>Daphniidae</taxon>
        <taxon>Daphnia</taxon>
    </lineage>
</organism>
<sequence length="387" mass="43255">PSVVDRLMDNSNRRQYGMGVVGRMTRRSLRQSMTESNKHLKRQLDSFEDHRPYFTYWTCTVQVLIMFIALITYGLGPIGFNLHRRSGSVLVTSLSLQEVDYYEPSNFYIGPRAADLIHLGAKYSPCMKPDTRIGADIEATRIRERQTACCIRNDNSGCVQTSRAECSDLTSTWKKWNVVQSGPGGRISGSVCGQDPNFCIEPASVAPFEWPDDITKWPKCRKKLPGLGGSGSESKSNANQVLKTTGQADHMVCEVIGHPCCIGIHGECRIATREYCDFVKGYFHQEASLCSQVSCMNDVCGMLPFHTPDFADQFYRLWTSLFLHAGILHLAVSVTFQMIIMRDLEKLAGPLRIGIIYLGSGVVGNLASALFVPYRAEVRPHLARSFF</sequence>
<dbReference type="GO" id="GO:0004252">
    <property type="term" value="F:serine-type endopeptidase activity"/>
    <property type="evidence" value="ECO:0007669"/>
    <property type="project" value="InterPro"/>
</dbReference>
<feature type="transmembrane region" description="Helical" evidence="7">
    <location>
        <begin position="321"/>
        <end position="341"/>
    </location>
</feature>
<reference evidence="9 10" key="1">
    <citation type="journal article" date="2011" name="Science">
        <title>The ecoresponsive genome of Daphnia pulex.</title>
        <authorList>
            <person name="Colbourne J.K."/>
            <person name="Pfrender M.E."/>
            <person name="Gilbert D."/>
            <person name="Thomas W.K."/>
            <person name="Tucker A."/>
            <person name="Oakley T.H."/>
            <person name="Tokishita S."/>
            <person name="Aerts A."/>
            <person name="Arnold G.J."/>
            <person name="Basu M.K."/>
            <person name="Bauer D.J."/>
            <person name="Caceres C.E."/>
            <person name="Carmel L."/>
            <person name="Casola C."/>
            <person name="Choi J.H."/>
            <person name="Detter J.C."/>
            <person name="Dong Q."/>
            <person name="Dusheyko S."/>
            <person name="Eads B.D."/>
            <person name="Frohlich T."/>
            <person name="Geiler-Samerotte K.A."/>
            <person name="Gerlach D."/>
            <person name="Hatcher P."/>
            <person name="Jogdeo S."/>
            <person name="Krijgsveld J."/>
            <person name="Kriventseva E.V."/>
            <person name="Kultz D."/>
            <person name="Laforsch C."/>
            <person name="Lindquist E."/>
            <person name="Lopez J."/>
            <person name="Manak J.R."/>
            <person name="Muller J."/>
            <person name="Pangilinan J."/>
            <person name="Patwardhan R.P."/>
            <person name="Pitluck S."/>
            <person name="Pritham E.J."/>
            <person name="Rechtsteiner A."/>
            <person name="Rho M."/>
            <person name="Rogozin I.B."/>
            <person name="Sakarya O."/>
            <person name="Salamov A."/>
            <person name="Schaack S."/>
            <person name="Shapiro H."/>
            <person name="Shiga Y."/>
            <person name="Skalitzky C."/>
            <person name="Smith Z."/>
            <person name="Souvorov A."/>
            <person name="Sung W."/>
            <person name="Tang Z."/>
            <person name="Tsuchiya D."/>
            <person name="Tu H."/>
            <person name="Vos H."/>
            <person name="Wang M."/>
            <person name="Wolf Y.I."/>
            <person name="Yamagata H."/>
            <person name="Yamada T."/>
            <person name="Ye Y."/>
            <person name="Shaw J.R."/>
            <person name="Andrews J."/>
            <person name="Crease T.J."/>
            <person name="Tang H."/>
            <person name="Lucas S.M."/>
            <person name="Robertson H.M."/>
            <person name="Bork P."/>
            <person name="Koonin E.V."/>
            <person name="Zdobnov E.M."/>
            <person name="Grigoriev I.V."/>
            <person name="Lynch M."/>
            <person name="Boore J.L."/>
        </authorList>
    </citation>
    <scope>NUCLEOTIDE SEQUENCE [LARGE SCALE GENOMIC DNA]</scope>
</reference>
<feature type="non-terminal residue" evidence="9">
    <location>
        <position position="387"/>
    </location>
</feature>
<evidence type="ECO:0000256" key="1">
    <source>
        <dbReference type="ARBA" id="ARBA00004477"/>
    </source>
</evidence>
<dbReference type="InterPro" id="IPR022764">
    <property type="entry name" value="Peptidase_S54_rhomboid_dom"/>
</dbReference>
<keyword evidence="3 7" id="KW-0812">Transmembrane</keyword>
<evidence type="ECO:0000256" key="3">
    <source>
        <dbReference type="ARBA" id="ARBA00022692"/>
    </source>
</evidence>
<keyword evidence="10" id="KW-1185">Reference proteome</keyword>
<dbReference type="EMBL" id="GL732568">
    <property type="protein sequence ID" value="EFX76507.1"/>
    <property type="molecule type" value="Genomic_DNA"/>
</dbReference>
<dbReference type="PANTHER" id="PTHR45965">
    <property type="entry name" value="INACTIVE RHOMBOID PROTEIN"/>
    <property type="match status" value="1"/>
</dbReference>
<dbReference type="eggNOG" id="KOG2290">
    <property type="taxonomic scope" value="Eukaryota"/>
</dbReference>
<dbReference type="Gene3D" id="1.20.1540.10">
    <property type="entry name" value="Rhomboid-like"/>
    <property type="match status" value="1"/>
</dbReference>
<dbReference type="SUPFAM" id="SSF144091">
    <property type="entry name" value="Rhomboid-like"/>
    <property type="match status" value="1"/>
</dbReference>
<dbReference type="PANTHER" id="PTHR45965:SF3">
    <property type="entry name" value="INACTIVE RHOMBOID PROTEIN 1"/>
    <property type="match status" value="1"/>
</dbReference>
<dbReference type="OrthoDB" id="2146116at2759"/>
<feature type="transmembrane region" description="Helical" evidence="7">
    <location>
        <begin position="353"/>
        <end position="374"/>
    </location>
</feature>
<evidence type="ECO:0000256" key="2">
    <source>
        <dbReference type="ARBA" id="ARBA00009045"/>
    </source>
</evidence>
<proteinExistence type="inferred from homology"/>
<evidence type="ECO:0000313" key="10">
    <source>
        <dbReference type="Proteomes" id="UP000000305"/>
    </source>
</evidence>
<dbReference type="Proteomes" id="UP000000305">
    <property type="component" value="Unassembled WGS sequence"/>
</dbReference>
<gene>
    <name evidence="9" type="ORF">DAPPUDRAFT_55210</name>
</gene>
<evidence type="ECO:0000256" key="5">
    <source>
        <dbReference type="ARBA" id="ARBA00022989"/>
    </source>
</evidence>